<gene>
    <name evidence="5" type="ORF">SPIROBIBN47_340039</name>
</gene>
<proteinExistence type="predicted"/>
<dbReference type="AlphaFoldDB" id="A0A3P3XKA5"/>
<dbReference type="EMBL" id="FWDM01000028">
    <property type="protein sequence ID" value="SLM14541.1"/>
    <property type="molecule type" value="Genomic_DNA"/>
</dbReference>
<dbReference type="InterPro" id="IPR001345">
    <property type="entry name" value="PG/BPGM_mutase_AS"/>
</dbReference>
<dbReference type="InterPro" id="IPR029033">
    <property type="entry name" value="His_PPase_superfam"/>
</dbReference>
<accession>A0A3P3XKA5</accession>
<keyword evidence="1" id="KW-0324">Glycolysis</keyword>
<dbReference type="PANTHER" id="PTHR48100">
    <property type="entry name" value="BROAD-SPECIFICITY PHOSPHATASE YOR283W-RELATED"/>
    <property type="match status" value="1"/>
</dbReference>
<dbReference type="InterPro" id="IPR050275">
    <property type="entry name" value="PGM_Phosphatase"/>
</dbReference>
<organism evidence="5">
    <name type="scientific">uncultured spirochete</name>
    <dbReference type="NCBI Taxonomy" id="156406"/>
    <lineage>
        <taxon>Bacteria</taxon>
        <taxon>Pseudomonadati</taxon>
        <taxon>Spirochaetota</taxon>
        <taxon>Spirochaetia</taxon>
        <taxon>Spirochaetales</taxon>
        <taxon>environmental samples</taxon>
    </lineage>
</organism>
<dbReference type="Pfam" id="PF00300">
    <property type="entry name" value="His_Phos_1"/>
    <property type="match status" value="1"/>
</dbReference>
<evidence type="ECO:0000256" key="3">
    <source>
        <dbReference type="PIRSR" id="PIRSR613078-1"/>
    </source>
</evidence>
<protein>
    <submittedName>
        <fullName evidence="5">Fructose-2,6-bisphosphatase (Modular protein)</fullName>
    </submittedName>
</protein>
<feature type="active site" description="Tele-phosphohistidine intermediate" evidence="3">
    <location>
        <position position="43"/>
    </location>
</feature>
<dbReference type="SUPFAM" id="SSF53254">
    <property type="entry name" value="Phosphoglycerate mutase-like"/>
    <property type="match status" value="1"/>
</dbReference>
<sequence length="250" mass="27804">MYPRFESKFSLSDEETTALQRLQADGEFFSVLDHSMSVFILRHGQSEGNARNTYQGRLDFPLSAQGEKQARAAGEWLSQFKPEIMLASPMQRARRSAEIVGEAAGISAIEFADMLIELDTGIFSGVDPDTAARKYPEIWNEFLARSWDAVPGAESSSMLYARALCVWQKILELGQQGTSRIVCMTHGGLVQWLLKSTMGVHSWLPLLPMSNCGISEYEIEMVKKGNPAFVQWTAINFHPPAAPEGPKPVF</sequence>
<evidence type="ECO:0000256" key="2">
    <source>
        <dbReference type="ARBA" id="ARBA00023235"/>
    </source>
</evidence>
<feature type="binding site" evidence="4">
    <location>
        <begin position="42"/>
        <end position="49"/>
    </location>
    <ligand>
        <name>substrate</name>
    </ligand>
</feature>
<reference evidence="5" key="1">
    <citation type="submission" date="2017-02" db="EMBL/GenBank/DDBJ databases">
        <authorList>
            <person name="Regsiter A."/>
            <person name="William W."/>
        </authorList>
    </citation>
    <scope>NUCLEOTIDE SEQUENCE</scope>
    <source>
        <strain evidence="5">Bib</strain>
    </source>
</reference>
<dbReference type="GO" id="GO:0016791">
    <property type="term" value="F:phosphatase activity"/>
    <property type="evidence" value="ECO:0007669"/>
    <property type="project" value="TreeGrafter"/>
</dbReference>
<dbReference type="CDD" id="cd07067">
    <property type="entry name" value="HP_PGM_like"/>
    <property type="match status" value="1"/>
</dbReference>
<evidence type="ECO:0000313" key="5">
    <source>
        <dbReference type="EMBL" id="SLM14541.1"/>
    </source>
</evidence>
<dbReference type="Gene3D" id="3.40.50.1240">
    <property type="entry name" value="Phosphoglycerate mutase-like"/>
    <property type="match status" value="1"/>
</dbReference>
<keyword evidence="2" id="KW-0413">Isomerase</keyword>
<feature type="binding site" evidence="4">
    <location>
        <position position="92"/>
    </location>
    <ligand>
        <name>substrate</name>
    </ligand>
</feature>
<evidence type="ECO:0000256" key="4">
    <source>
        <dbReference type="PIRSR" id="PIRSR613078-2"/>
    </source>
</evidence>
<dbReference type="PANTHER" id="PTHR48100:SF1">
    <property type="entry name" value="HISTIDINE PHOSPHATASE FAMILY PROTEIN-RELATED"/>
    <property type="match status" value="1"/>
</dbReference>
<dbReference type="SMART" id="SM00855">
    <property type="entry name" value="PGAM"/>
    <property type="match status" value="1"/>
</dbReference>
<dbReference type="InterPro" id="IPR013078">
    <property type="entry name" value="His_Pase_superF_clade-1"/>
</dbReference>
<dbReference type="PROSITE" id="PS00175">
    <property type="entry name" value="PG_MUTASE"/>
    <property type="match status" value="1"/>
</dbReference>
<feature type="active site" description="Proton donor/acceptor" evidence="3">
    <location>
        <position position="117"/>
    </location>
</feature>
<dbReference type="GO" id="GO:0005737">
    <property type="term" value="C:cytoplasm"/>
    <property type="evidence" value="ECO:0007669"/>
    <property type="project" value="TreeGrafter"/>
</dbReference>
<evidence type="ECO:0000256" key="1">
    <source>
        <dbReference type="ARBA" id="ARBA00023152"/>
    </source>
</evidence>
<name>A0A3P3XKA5_9SPIR</name>